<keyword evidence="4" id="KW-0479">Metal-binding</keyword>
<evidence type="ECO:0000313" key="9">
    <source>
        <dbReference type="EMBL" id="ADG97588.1"/>
    </source>
</evidence>
<dbReference type="KEGG" id="srt:Srot_1115"/>
<dbReference type="InterPro" id="IPR015797">
    <property type="entry name" value="NUDIX_hydrolase-like_dom_sf"/>
</dbReference>
<dbReference type="eggNOG" id="COG0494">
    <property type="taxonomic scope" value="Bacteria"/>
</dbReference>
<dbReference type="PROSITE" id="PS51462">
    <property type="entry name" value="NUDIX"/>
    <property type="match status" value="1"/>
</dbReference>
<dbReference type="InterPro" id="IPR045121">
    <property type="entry name" value="CoAse"/>
</dbReference>
<evidence type="ECO:0000256" key="6">
    <source>
        <dbReference type="ARBA" id="ARBA00022842"/>
    </source>
</evidence>
<name>D6ZF64_SEGRD</name>
<keyword evidence="10" id="KW-1185">Reference proteome</keyword>
<keyword evidence="5 9" id="KW-0378">Hydrolase</keyword>
<feature type="domain" description="Nudix hydrolase" evidence="8">
    <location>
        <begin position="47"/>
        <end position="187"/>
    </location>
</feature>
<dbReference type="PANTHER" id="PTHR12992">
    <property type="entry name" value="NUDIX HYDROLASE"/>
    <property type="match status" value="1"/>
</dbReference>
<dbReference type="Proteomes" id="UP000002247">
    <property type="component" value="Chromosome"/>
</dbReference>
<evidence type="ECO:0000259" key="8">
    <source>
        <dbReference type="PROSITE" id="PS51462"/>
    </source>
</evidence>
<proteinExistence type="inferred from homology"/>
<dbReference type="SUPFAM" id="SSF55811">
    <property type="entry name" value="Nudix"/>
    <property type="match status" value="1"/>
</dbReference>
<dbReference type="Gene3D" id="3.90.79.10">
    <property type="entry name" value="Nucleoside Triphosphate Pyrophosphohydrolase"/>
    <property type="match status" value="1"/>
</dbReference>
<evidence type="ECO:0000256" key="1">
    <source>
        <dbReference type="ARBA" id="ARBA00001936"/>
    </source>
</evidence>
<evidence type="ECO:0000256" key="3">
    <source>
        <dbReference type="ARBA" id="ARBA00006506"/>
    </source>
</evidence>
<evidence type="ECO:0000256" key="5">
    <source>
        <dbReference type="ARBA" id="ARBA00022801"/>
    </source>
</evidence>
<dbReference type="PROSITE" id="PS01293">
    <property type="entry name" value="NUDIX_COA"/>
    <property type="match status" value="1"/>
</dbReference>
<dbReference type="GO" id="GO:0000287">
    <property type="term" value="F:magnesium ion binding"/>
    <property type="evidence" value="ECO:0007669"/>
    <property type="project" value="InterPro"/>
</dbReference>
<dbReference type="GO" id="GO:0010945">
    <property type="term" value="F:coenzyme A diphosphatase activity"/>
    <property type="evidence" value="ECO:0007669"/>
    <property type="project" value="InterPro"/>
</dbReference>
<gene>
    <name evidence="9" type="ordered locus">Srot_1115</name>
</gene>
<dbReference type="STRING" id="640132.Srot_1115"/>
<dbReference type="InterPro" id="IPR000086">
    <property type="entry name" value="NUDIX_hydrolase_dom"/>
</dbReference>
<dbReference type="PANTHER" id="PTHR12992:SF11">
    <property type="entry name" value="MITOCHONDRIAL COENZYME A DIPHOSPHATASE NUDT8"/>
    <property type="match status" value="1"/>
</dbReference>
<keyword evidence="7" id="KW-0464">Manganese</keyword>
<reference evidence="9 10" key="1">
    <citation type="journal article" date="2010" name="Stand. Genomic Sci.">
        <title>Complete genome sequence of Segniliparus rotundus type strain (CDC 1076).</title>
        <authorList>
            <person name="Sikorski J."/>
            <person name="Lapidus A."/>
            <person name="Copeland A."/>
            <person name="Misra M."/>
            <person name="Glavina Del Rio T."/>
            <person name="Nolan M."/>
            <person name="Lucas S."/>
            <person name="Chen F."/>
            <person name="Tice H."/>
            <person name="Cheng J.F."/>
            <person name="Jando M."/>
            <person name="Schneider S."/>
            <person name="Bruce D."/>
            <person name="Goodwin L."/>
            <person name="Pitluck S."/>
            <person name="Liolios K."/>
            <person name="Mikhailova N."/>
            <person name="Pati A."/>
            <person name="Ivanova N."/>
            <person name="Mavromatis K."/>
            <person name="Chen A."/>
            <person name="Palaniappan K."/>
            <person name="Chertkov O."/>
            <person name="Land M."/>
            <person name="Hauser L."/>
            <person name="Chang Y.J."/>
            <person name="Jeffries C.D."/>
            <person name="Brettin T."/>
            <person name="Detter J.C."/>
            <person name="Han C."/>
            <person name="Rohde M."/>
            <person name="Goker M."/>
            <person name="Bristow J."/>
            <person name="Eisen J.A."/>
            <person name="Markowitz V."/>
            <person name="Hugenholtz P."/>
            <person name="Kyrpides N.C."/>
            <person name="Klenk H.P."/>
        </authorList>
    </citation>
    <scope>NUCLEOTIDE SEQUENCE [LARGE SCALE GENOMIC DNA]</scope>
    <source>
        <strain evidence="10">ATCC BAA-972 / CDC 1076 / CIP 108378 / DSM 44985 / JCM 13578</strain>
    </source>
</reference>
<comment type="cofactor">
    <cofactor evidence="2">
        <name>Mg(2+)</name>
        <dbReference type="ChEBI" id="CHEBI:18420"/>
    </cofactor>
</comment>
<keyword evidence="6" id="KW-0460">Magnesium</keyword>
<evidence type="ECO:0000256" key="4">
    <source>
        <dbReference type="ARBA" id="ARBA00022723"/>
    </source>
</evidence>
<protein>
    <submittedName>
        <fullName evidence="9">NUDIX hydrolase</fullName>
    </submittedName>
</protein>
<dbReference type="InterPro" id="IPR000059">
    <property type="entry name" value="NUDIX_hydrolase_NudL_CS"/>
</dbReference>
<dbReference type="Pfam" id="PF00293">
    <property type="entry name" value="NUDIX"/>
    <property type="match status" value="1"/>
</dbReference>
<dbReference type="EMBL" id="CP001958">
    <property type="protein sequence ID" value="ADG97588.1"/>
    <property type="molecule type" value="Genomic_DNA"/>
</dbReference>
<organism evidence="9 10">
    <name type="scientific">Segniliparus rotundus (strain ATCC BAA-972 / CDC 1076 / CIP 108378 / DSM 44985 / JCM 13578)</name>
    <dbReference type="NCBI Taxonomy" id="640132"/>
    <lineage>
        <taxon>Bacteria</taxon>
        <taxon>Bacillati</taxon>
        <taxon>Actinomycetota</taxon>
        <taxon>Actinomycetes</taxon>
        <taxon>Mycobacteriales</taxon>
        <taxon>Segniliparaceae</taxon>
        <taxon>Segniliparus</taxon>
    </lineage>
</organism>
<evidence type="ECO:0000256" key="7">
    <source>
        <dbReference type="ARBA" id="ARBA00023211"/>
    </source>
</evidence>
<dbReference type="GO" id="GO:0009132">
    <property type="term" value="P:nucleoside diphosphate metabolic process"/>
    <property type="evidence" value="ECO:0007669"/>
    <property type="project" value="InterPro"/>
</dbReference>
<dbReference type="CDD" id="cd03426">
    <property type="entry name" value="NUDIX_CoAse_Nudt7"/>
    <property type="match status" value="1"/>
</dbReference>
<dbReference type="GO" id="GO:0030145">
    <property type="term" value="F:manganese ion binding"/>
    <property type="evidence" value="ECO:0007669"/>
    <property type="project" value="InterPro"/>
</dbReference>
<comment type="similarity">
    <text evidence="3">Belongs to the Nudix hydrolase family. PCD1 subfamily.</text>
</comment>
<accession>D6ZF64</accession>
<dbReference type="OrthoDB" id="9802805at2"/>
<dbReference type="HOGENOM" id="CLU_040940_3_1_11"/>
<sequence length="244" mass="26450">MTELLADPAELPQWLRPLALRVQHFRPEPRGRVPRWLSQRLAGHKAVREAAVLILIGGDGAAAERPADASVLLTRRATTLRQHSGQVAFPGGALEPADASLVHAALREANEETGVDLDGVLPFGALNPVFVPPSGFDVTPVLAYWQRPSPVRPMHPGETDLVRPVGVDELVEPANRLTARRGRWFKGPAFDLPDLFVWGFTGSVLSSVLSEAGWARQWDRSRVVEALDVVKGPTGSRGRPGAAR</sequence>
<comment type="cofactor">
    <cofactor evidence="1">
        <name>Mn(2+)</name>
        <dbReference type="ChEBI" id="CHEBI:29035"/>
    </cofactor>
</comment>
<dbReference type="AlphaFoldDB" id="D6ZF64"/>
<evidence type="ECO:0000256" key="2">
    <source>
        <dbReference type="ARBA" id="ARBA00001946"/>
    </source>
</evidence>
<evidence type="ECO:0000313" key="10">
    <source>
        <dbReference type="Proteomes" id="UP000002247"/>
    </source>
</evidence>
<dbReference type="RefSeq" id="WP_013138044.1">
    <property type="nucleotide sequence ID" value="NC_014168.1"/>
</dbReference>